<feature type="signal peptide" evidence="2">
    <location>
        <begin position="1"/>
        <end position="20"/>
    </location>
</feature>
<comment type="caution">
    <text evidence="3">The sequence shown here is derived from an EMBL/GenBank/DDBJ whole genome shotgun (WGS) entry which is preliminary data.</text>
</comment>
<dbReference type="EMBL" id="RSCJ01000008">
    <property type="protein sequence ID" value="RUR83110.1"/>
    <property type="molecule type" value="Genomic_DNA"/>
</dbReference>
<sequence>MKIKVLGFALLLGLASALGACENAQEGTTTTTPAPGEPTDAATKAPATTPAATPTKSP</sequence>
<name>A0A3S0ZT43_CHLFR</name>
<dbReference type="AlphaFoldDB" id="A0A3S0ZT43"/>
<evidence type="ECO:0000313" key="4">
    <source>
        <dbReference type="Proteomes" id="UP000268857"/>
    </source>
</evidence>
<organism evidence="3 4">
    <name type="scientific">Chlorogloeopsis fritschii PCC 6912</name>
    <dbReference type="NCBI Taxonomy" id="211165"/>
    <lineage>
        <taxon>Bacteria</taxon>
        <taxon>Bacillati</taxon>
        <taxon>Cyanobacteriota</taxon>
        <taxon>Cyanophyceae</taxon>
        <taxon>Nostocales</taxon>
        <taxon>Chlorogloeopsidaceae</taxon>
        <taxon>Chlorogloeopsis</taxon>
    </lineage>
</organism>
<feature type="region of interest" description="Disordered" evidence="1">
    <location>
        <begin position="24"/>
        <end position="58"/>
    </location>
</feature>
<gene>
    <name evidence="3" type="ORF">PCC6912_24840</name>
</gene>
<evidence type="ECO:0000256" key="2">
    <source>
        <dbReference type="SAM" id="SignalP"/>
    </source>
</evidence>
<keyword evidence="2" id="KW-0732">Signal</keyword>
<accession>A0A3S0ZT43</accession>
<evidence type="ECO:0000256" key="1">
    <source>
        <dbReference type="SAM" id="MobiDB-lite"/>
    </source>
</evidence>
<protein>
    <submittedName>
        <fullName evidence="3">Uncharacterized protein</fullName>
    </submittedName>
</protein>
<proteinExistence type="predicted"/>
<dbReference type="Proteomes" id="UP000268857">
    <property type="component" value="Unassembled WGS sequence"/>
</dbReference>
<evidence type="ECO:0000313" key="3">
    <source>
        <dbReference type="EMBL" id="RUR83110.1"/>
    </source>
</evidence>
<dbReference type="PROSITE" id="PS51257">
    <property type="entry name" value="PROKAR_LIPOPROTEIN"/>
    <property type="match status" value="1"/>
</dbReference>
<dbReference type="RefSeq" id="WP_016873082.1">
    <property type="nucleotide sequence ID" value="NZ_AJLN01000037.1"/>
</dbReference>
<reference evidence="3 4" key="1">
    <citation type="journal article" date="2019" name="Genome Biol. Evol.">
        <title>Day and night: Metabolic profiles and evolutionary relationships of six axenic non-marine cyanobacteria.</title>
        <authorList>
            <person name="Will S.E."/>
            <person name="Henke P."/>
            <person name="Boedeker C."/>
            <person name="Huang S."/>
            <person name="Brinkmann H."/>
            <person name="Rohde M."/>
            <person name="Jarek M."/>
            <person name="Friedl T."/>
            <person name="Seufert S."/>
            <person name="Schumacher M."/>
            <person name="Overmann J."/>
            <person name="Neumann-Schaal M."/>
            <person name="Petersen J."/>
        </authorList>
    </citation>
    <scope>NUCLEOTIDE SEQUENCE [LARGE SCALE GENOMIC DNA]</scope>
    <source>
        <strain evidence="3 4">PCC 6912</strain>
    </source>
</reference>
<feature type="chain" id="PRO_5018587884" evidence="2">
    <location>
        <begin position="21"/>
        <end position="58"/>
    </location>
</feature>
<keyword evidence="4" id="KW-1185">Reference proteome</keyword>